<feature type="domain" description="Cyclophilin-like" evidence="2">
    <location>
        <begin position="48"/>
        <end position="144"/>
    </location>
</feature>
<evidence type="ECO:0000256" key="1">
    <source>
        <dbReference type="SAM" id="SignalP"/>
    </source>
</evidence>
<name>A0ABV4FJ47_9BRAD</name>
<feature type="signal peptide" evidence="1">
    <location>
        <begin position="1"/>
        <end position="26"/>
    </location>
</feature>
<organism evidence="3 4">
    <name type="scientific">Bradyrhizobium ottawaense</name>
    <dbReference type="NCBI Taxonomy" id="931866"/>
    <lineage>
        <taxon>Bacteria</taxon>
        <taxon>Pseudomonadati</taxon>
        <taxon>Pseudomonadota</taxon>
        <taxon>Alphaproteobacteria</taxon>
        <taxon>Hyphomicrobiales</taxon>
        <taxon>Nitrobacteraceae</taxon>
        <taxon>Bradyrhizobium</taxon>
    </lineage>
</organism>
<dbReference type="Proteomes" id="UP001565369">
    <property type="component" value="Unassembled WGS sequence"/>
</dbReference>
<dbReference type="InterPro" id="IPR029000">
    <property type="entry name" value="Cyclophilin-like_dom_sf"/>
</dbReference>
<dbReference type="EMBL" id="JBGBZJ010000003">
    <property type="protein sequence ID" value="MEY9451590.1"/>
    <property type="molecule type" value="Genomic_DNA"/>
</dbReference>
<evidence type="ECO:0000259" key="2">
    <source>
        <dbReference type="Pfam" id="PF18050"/>
    </source>
</evidence>
<keyword evidence="4" id="KW-1185">Reference proteome</keyword>
<dbReference type="RefSeq" id="WP_085967792.1">
    <property type="nucleotide sequence ID" value="NZ_AP021854.1"/>
</dbReference>
<reference evidence="3 4" key="1">
    <citation type="submission" date="2024-07" db="EMBL/GenBank/DDBJ databases">
        <title>Genomic Encyclopedia of Type Strains, Phase V (KMG-V): Genome sequencing to study the core and pangenomes of soil and plant-associated prokaryotes.</title>
        <authorList>
            <person name="Whitman W."/>
        </authorList>
    </citation>
    <scope>NUCLEOTIDE SEQUENCE [LARGE SCALE GENOMIC DNA]</scope>
    <source>
        <strain evidence="3 4">USDA 152</strain>
    </source>
</reference>
<dbReference type="Pfam" id="PF18050">
    <property type="entry name" value="Cyclophil_like2"/>
    <property type="match status" value="1"/>
</dbReference>
<dbReference type="Gene3D" id="2.40.100.20">
    <property type="match status" value="1"/>
</dbReference>
<dbReference type="InterPro" id="IPR041183">
    <property type="entry name" value="Cyclophilin-like"/>
</dbReference>
<evidence type="ECO:0000313" key="4">
    <source>
        <dbReference type="Proteomes" id="UP001565369"/>
    </source>
</evidence>
<evidence type="ECO:0000313" key="3">
    <source>
        <dbReference type="EMBL" id="MEY9451590.1"/>
    </source>
</evidence>
<feature type="chain" id="PRO_5047105121" description="Cyclophilin-like domain-containing protein" evidence="1">
    <location>
        <begin position="27"/>
        <end position="157"/>
    </location>
</feature>
<protein>
    <recommendedName>
        <fullName evidence="2">Cyclophilin-like domain-containing protein</fullName>
    </recommendedName>
</protein>
<keyword evidence="1" id="KW-0732">Signal</keyword>
<dbReference type="SUPFAM" id="SSF50891">
    <property type="entry name" value="Cyclophilin-like"/>
    <property type="match status" value="1"/>
</dbReference>
<gene>
    <name evidence="3" type="ORF">ABIG07_000538</name>
</gene>
<accession>A0ABV4FJ47</accession>
<sequence>MSRRCFTRRTVVGGLVAIAAVPGSVAGLTVTNAAGRTGAANMQMRCAFDRHSFTATLLDNPSARDLVALLPLDLAIEDYSTNEKTAYLPRKLTELDSVPFADEAPGDLCYFAPWGNLAFFHGSYRYSKGLIRLGHLDGGAQPLLTRGKYPLRLELLS</sequence>
<proteinExistence type="predicted"/>
<comment type="caution">
    <text evidence="3">The sequence shown here is derived from an EMBL/GenBank/DDBJ whole genome shotgun (WGS) entry which is preliminary data.</text>
</comment>